<dbReference type="PANTHER" id="PTHR47506">
    <property type="entry name" value="TRANSCRIPTIONAL REGULATORY PROTEIN"/>
    <property type="match status" value="1"/>
</dbReference>
<keyword evidence="3" id="KW-0804">Transcription</keyword>
<dbReference type="EMBL" id="RJTJ01000022">
    <property type="protein sequence ID" value="RUM01280.1"/>
    <property type="molecule type" value="Genomic_DNA"/>
</dbReference>
<dbReference type="AlphaFoldDB" id="A0A432NNP1"/>
<evidence type="ECO:0000259" key="6">
    <source>
        <dbReference type="PROSITE" id="PS50977"/>
    </source>
</evidence>
<dbReference type="InterPro" id="IPR001647">
    <property type="entry name" value="HTH_TetR"/>
</dbReference>
<keyword evidence="1" id="KW-0805">Transcription regulation</keyword>
<organism evidence="7 8">
    <name type="scientific">Rhizobium chutanense</name>
    <dbReference type="NCBI Taxonomy" id="2035448"/>
    <lineage>
        <taxon>Bacteria</taxon>
        <taxon>Pseudomonadati</taxon>
        <taxon>Pseudomonadota</taxon>
        <taxon>Alphaproteobacteria</taxon>
        <taxon>Hyphomicrobiales</taxon>
        <taxon>Rhizobiaceae</taxon>
        <taxon>Rhizobium/Agrobacterium group</taxon>
        <taxon>Rhizobium</taxon>
    </lineage>
</organism>
<dbReference type="GO" id="GO:0003677">
    <property type="term" value="F:DNA binding"/>
    <property type="evidence" value="ECO:0007669"/>
    <property type="project" value="UniProtKB-UniRule"/>
</dbReference>
<dbReference type="SUPFAM" id="SSF46689">
    <property type="entry name" value="Homeodomain-like"/>
    <property type="match status" value="1"/>
</dbReference>
<reference evidence="7 8" key="1">
    <citation type="submission" date="2018-11" db="EMBL/GenBank/DDBJ databases">
        <title>Rhizobium chutanense sp. nov., isolated from root nodules of Phaseolus vulgaris in China.</title>
        <authorList>
            <person name="Huo Y."/>
        </authorList>
    </citation>
    <scope>NUCLEOTIDE SEQUENCE [LARGE SCALE GENOMIC DNA]</scope>
    <source>
        <strain evidence="7 8">C16</strain>
    </source>
</reference>
<evidence type="ECO:0000313" key="7">
    <source>
        <dbReference type="EMBL" id="RUM01280.1"/>
    </source>
</evidence>
<evidence type="ECO:0000256" key="2">
    <source>
        <dbReference type="ARBA" id="ARBA00023125"/>
    </source>
</evidence>
<dbReference type="Proteomes" id="UP000278081">
    <property type="component" value="Unassembled WGS sequence"/>
</dbReference>
<dbReference type="PANTHER" id="PTHR47506:SF1">
    <property type="entry name" value="HTH-TYPE TRANSCRIPTIONAL REGULATOR YJDC"/>
    <property type="match status" value="1"/>
</dbReference>
<feature type="DNA-binding region" description="H-T-H motif" evidence="4">
    <location>
        <begin position="79"/>
        <end position="98"/>
    </location>
</feature>
<comment type="caution">
    <text evidence="7">The sequence shown here is derived from an EMBL/GenBank/DDBJ whole genome shotgun (WGS) entry which is preliminary data.</text>
</comment>
<dbReference type="Gene3D" id="1.10.357.10">
    <property type="entry name" value="Tetracycline Repressor, domain 2"/>
    <property type="match status" value="1"/>
</dbReference>
<protein>
    <submittedName>
        <fullName evidence="7">TetR/AcrR family transcriptional regulator</fullName>
    </submittedName>
</protein>
<feature type="region of interest" description="Disordered" evidence="5">
    <location>
        <begin position="22"/>
        <end position="53"/>
    </location>
</feature>
<dbReference type="PROSITE" id="PS50977">
    <property type="entry name" value="HTH_TETR_2"/>
    <property type="match status" value="1"/>
</dbReference>
<keyword evidence="2 4" id="KW-0238">DNA-binding</keyword>
<dbReference type="Pfam" id="PF00440">
    <property type="entry name" value="TetR_N"/>
    <property type="match status" value="1"/>
</dbReference>
<dbReference type="InterPro" id="IPR009057">
    <property type="entry name" value="Homeodomain-like_sf"/>
</dbReference>
<accession>A0A432NNP1</accession>
<evidence type="ECO:0000256" key="5">
    <source>
        <dbReference type="SAM" id="MobiDB-lite"/>
    </source>
</evidence>
<feature type="domain" description="HTH tetR-type" evidence="6">
    <location>
        <begin position="56"/>
        <end position="116"/>
    </location>
</feature>
<dbReference type="OrthoDB" id="9795242at2"/>
<proteinExistence type="predicted"/>
<name>A0A432NNP1_9HYPH</name>
<evidence type="ECO:0000256" key="4">
    <source>
        <dbReference type="PROSITE-ProRule" id="PRU00335"/>
    </source>
</evidence>
<evidence type="ECO:0000256" key="3">
    <source>
        <dbReference type="ARBA" id="ARBA00023163"/>
    </source>
</evidence>
<evidence type="ECO:0000256" key="1">
    <source>
        <dbReference type="ARBA" id="ARBA00023015"/>
    </source>
</evidence>
<gene>
    <name evidence="7" type="ORF">EFR84_22675</name>
</gene>
<sequence length="243" mass="26135">MFHTTFGVIRRALRRMRRAAIPCAPSDTSEDRSAPGTRRAAVTNPRRGPSTMPAALIPKEEVLARLLEVFREHGYEGASLADLSEATGLGRSSLYHYFPGGKEEMATSVLAYLDGLLKQALYAPLEKKASPNKKLDAMLAVLDEVYDGGTKACLLERLCASAGRPVIGGPLRRSFDLWLTAFETLGVDAGIPRAVARSRAEDALGRIEGALVVVAGTGNKRVFARALKDVRATLLANKETVAS</sequence>
<evidence type="ECO:0000313" key="8">
    <source>
        <dbReference type="Proteomes" id="UP000278081"/>
    </source>
</evidence>